<feature type="transmembrane region" description="Helical" evidence="7">
    <location>
        <begin position="389"/>
        <end position="410"/>
    </location>
</feature>
<evidence type="ECO:0000256" key="6">
    <source>
        <dbReference type="ARBA" id="ARBA00023136"/>
    </source>
</evidence>
<proteinExistence type="predicted"/>
<evidence type="ECO:0000256" key="5">
    <source>
        <dbReference type="ARBA" id="ARBA00022989"/>
    </source>
</evidence>
<dbReference type="RefSeq" id="WP_185679873.1">
    <property type="nucleotide sequence ID" value="NZ_JACLAX010000013.1"/>
</dbReference>
<evidence type="ECO:0000313" key="10">
    <source>
        <dbReference type="Proteomes" id="UP000551327"/>
    </source>
</evidence>
<comment type="subcellular location">
    <subcellularLocation>
        <location evidence="1">Cell membrane</location>
        <topology evidence="1">Multi-pass membrane protein</topology>
    </subcellularLocation>
</comment>
<dbReference type="InterPro" id="IPR010290">
    <property type="entry name" value="TM_effector"/>
</dbReference>
<feature type="transmembrane region" description="Helical" evidence="7">
    <location>
        <begin position="33"/>
        <end position="56"/>
    </location>
</feature>
<feature type="transmembrane region" description="Helical" evidence="7">
    <location>
        <begin position="240"/>
        <end position="260"/>
    </location>
</feature>
<evidence type="ECO:0000313" key="9">
    <source>
        <dbReference type="EMBL" id="MBC2670006.1"/>
    </source>
</evidence>
<dbReference type="GO" id="GO:0005886">
    <property type="term" value="C:plasma membrane"/>
    <property type="evidence" value="ECO:0007669"/>
    <property type="project" value="UniProtKB-SubCell"/>
</dbReference>
<keyword evidence="10" id="KW-1185">Reference proteome</keyword>
<dbReference type="PANTHER" id="PTHR23513">
    <property type="entry name" value="INTEGRAL MEMBRANE EFFLUX PROTEIN-RELATED"/>
    <property type="match status" value="1"/>
</dbReference>
<dbReference type="AlphaFoldDB" id="A0A7X1FZV5"/>
<dbReference type="PROSITE" id="PS50850">
    <property type="entry name" value="MFS"/>
    <property type="match status" value="1"/>
</dbReference>
<feature type="transmembrane region" description="Helical" evidence="7">
    <location>
        <begin position="361"/>
        <end position="383"/>
    </location>
</feature>
<keyword evidence="5 7" id="KW-1133">Transmembrane helix</keyword>
<dbReference type="SUPFAM" id="SSF103473">
    <property type="entry name" value="MFS general substrate transporter"/>
    <property type="match status" value="1"/>
</dbReference>
<dbReference type="PANTHER" id="PTHR23513:SF11">
    <property type="entry name" value="STAPHYLOFERRIN A TRANSPORTER"/>
    <property type="match status" value="1"/>
</dbReference>
<feature type="transmembrane region" description="Helical" evidence="7">
    <location>
        <begin position="62"/>
        <end position="84"/>
    </location>
</feature>
<dbReference type="Pfam" id="PF05977">
    <property type="entry name" value="MFS_3"/>
    <property type="match status" value="1"/>
</dbReference>
<comment type="caution">
    <text evidence="9">The sequence shown here is derived from an EMBL/GenBank/DDBJ whole genome shotgun (WGS) entry which is preliminary data.</text>
</comment>
<dbReference type="Proteomes" id="UP000551327">
    <property type="component" value="Unassembled WGS sequence"/>
</dbReference>
<organism evidence="9 10">
    <name type="scientific">Novosphingobium piscinae</name>
    <dbReference type="NCBI Taxonomy" id="1507448"/>
    <lineage>
        <taxon>Bacteria</taxon>
        <taxon>Pseudomonadati</taxon>
        <taxon>Pseudomonadota</taxon>
        <taxon>Alphaproteobacteria</taxon>
        <taxon>Sphingomonadales</taxon>
        <taxon>Sphingomonadaceae</taxon>
        <taxon>Novosphingobium</taxon>
    </lineage>
</organism>
<dbReference type="InterPro" id="IPR020846">
    <property type="entry name" value="MFS_dom"/>
</dbReference>
<evidence type="ECO:0000256" key="2">
    <source>
        <dbReference type="ARBA" id="ARBA00022448"/>
    </source>
</evidence>
<feature type="transmembrane region" description="Helical" evidence="7">
    <location>
        <begin position="180"/>
        <end position="208"/>
    </location>
</feature>
<dbReference type="Gene3D" id="1.20.1250.20">
    <property type="entry name" value="MFS general substrate transporter like domains"/>
    <property type="match status" value="1"/>
</dbReference>
<sequence length="424" mass="43457">MADLRDRTEPAAAFAAPTPVGTFAPLRYPAFRAIWTANLLSQLGSMIQSIAAAWLMTELTRSHTLIAAIQASATAPILLVGVFAGAIADNYDRRRVMLAAQSAMLLCSAALAAFSATGLLGPYGLIAFTLAVGTGTALNAPAWQASVRAQVGPRDLPQAIALNTVALNLARSIGPALGGVLVATIGVTAAFGLNAVSYLALIFVLLRWRPGLPAPARRAILPSIRVGLAFCAGSGPVRRILLRGLCVGIGGSALQSLLPAVIRDNLAADETLFGLLLAAFGLGSILGALVVTRLRRSIGAEAVVRVGAVIYAASMLALALIAQAAVLFPFIVLGGVAFTFCFTTINVAMQLRSPEAILGRCMAIYQSVSFGGMAIGAGLWGWLADLTSSAVALGLAAAFLLAATVLLGLVAPLPRPGEGVVLAR</sequence>
<keyword evidence="2" id="KW-0813">Transport</keyword>
<feature type="transmembrane region" description="Helical" evidence="7">
    <location>
        <begin position="272"/>
        <end position="291"/>
    </location>
</feature>
<feature type="domain" description="Major facilitator superfamily (MFS) profile" evidence="8">
    <location>
        <begin position="30"/>
        <end position="415"/>
    </location>
</feature>
<dbReference type="EMBL" id="JACLAX010000013">
    <property type="protein sequence ID" value="MBC2670006.1"/>
    <property type="molecule type" value="Genomic_DNA"/>
</dbReference>
<reference evidence="9 10" key="1">
    <citation type="submission" date="2020-08" db="EMBL/GenBank/DDBJ databases">
        <title>The genome sequence of type strain Novosphingobium piscinae KCTC 42194.</title>
        <authorList>
            <person name="Liu Y."/>
        </authorList>
    </citation>
    <scope>NUCLEOTIDE SEQUENCE [LARGE SCALE GENOMIC DNA]</scope>
    <source>
        <strain evidence="9 10">KCTC 42194</strain>
    </source>
</reference>
<gene>
    <name evidence="9" type="ORF">H7F53_12700</name>
</gene>
<evidence type="ECO:0000256" key="3">
    <source>
        <dbReference type="ARBA" id="ARBA00022475"/>
    </source>
</evidence>
<dbReference type="InterPro" id="IPR036259">
    <property type="entry name" value="MFS_trans_sf"/>
</dbReference>
<feature type="transmembrane region" description="Helical" evidence="7">
    <location>
        <begin position="303"/>
        <end position="321"/>
    </location>
</feature>
<keyword evidence="3" id="KW-1003">Cell membrane</keyword>
<evidence type="ECO:0000256" key="1">
    <source>
        <dbReference type="ARBA" id="ARBA00004651"/>
    </source>
</evidence>
<evidence type="ECO:0000259" key="8">
    <source>
        <dbReference type="PROSITE" id="PS50850"/>
    </source>
</evidence>
<dbReference type="GO" id="GO:0022857">
    <property type="term" value="F:transmembrane transporter activity"/>
    <property type="evidence" value="ECO:0007669"/>
    <property type="project" value="InterPro"/>
</dbReference>
<keyword evidence="6 7" id="KW-0472">Membrane</keyword>
<evidence type="ECO:0000256" key="7">
    <source>
        <dbReference type="SAM" id="Phobius"/>
    </source>
</evidence>
<feature type="transmembrane region" description="Helical" evidence="7">
    <location>
        <begin position="327"/>
        <end position="349"/>
    </location>
</feature>
<evidence type="ECO:0000256" key="4">
    <source>
        <dbReference type="ARBA" id="ARBA00022692"/>
    </source>
</evidence>
<keyword evidence="4 7" id="KW-0812">Transmembrane</keyword>
<name>A0A7X1FZV5_9SPHN</name>
<accession>A0A7X1FZV5</accession>
<protein>
    <submittedName>
        <fullName evidence="9">MFS transporter</fullName>
    </submittedName>
</protein>
<dbReference type="CDD" id="cd06173">
    <property type="entry name" value="MFS_MefA_like"/>
    <property type="match status" value="1"/>
</dbReference>